<gene>
    <name evidence="1" type="ORF">LKD42_07715</name>
</gene>
<name>A0ABS8EVC2_9FIRM</name>
<organism evidence="1 2">
    <name type="scientific">Hominisplanchenecus faecis</name>
    <dbReference type="NCBI Taxonomy" id="2885351"/>
    <lineage>
        <taxon>Bacteria</taxon>
        <taxon>Bacillati</taxon>
        <taxon>Bacillota</taxon>
        <taxon>Clostridia</taxon>
        <taxon>Lachnospirales</taxon>
        <taxon>Lachnospiraceae</taxon>
        <taxon>Hominisplanchenecus</taxon>
    </lineage>
</organism>
<protein>
    <submittedName>
        <fullName evidence="1">Uncharacterized protein</fullName>
    </submittedName>
</protein>
<keyword evidence="2" id="KW-1185">Reference proteome</keyword>
<evidence type="ECO:0000313" key="2">
    <source>
        <dbReference type="Proteomes" id="UP001299235"/>
    </source>
</evidence>
<comment type="caution">
    <text evidence="1">The sequence shown here is derived from an EMBL/GenBank/DDBJ whole genome shotgun (WGS) entry which is preliminary data.</text>
</comment>
<reference evidence="1 2" key="1">
    <citation type="submission" date="2021-10" db="EMBL/GenBank/DDBJ databases">
        <title>Anaerobic single-cell dispensing facilitates the cultivation of human gut bacteria.</title>
        <authorList>
            <person name="Afrizal A."/>
        </authorList>
    </citation>
    <scope>NUCLEOTIDE SEQUENCE [LARGE SCALE GENOMIC DNA]</scope>
    <source>
        <strain evidence="1 2">CLA-AA-H246</strain>
    </source>
</reference>
<sequence>MRYVRFMSIEELGKYLRGEKLKNHTVWKDRGDKTDSVGFCFFDDSKSPEERLEYYSRGITCSTDVWAVFEQISGEPLRQCTGIYRDPEKDNASIEQKMLEAFTAVLCGKFLDIPTMEVTEYSTTEYSQETLRLVAVGRESHHGIHWLSRAEVNELLPRKPLTVFGNFGVVGYECRNCGVVLIKNSSTCPLCGQAQDWSDVCDESI</sequence>
<accession>A0ABS8EVC2</accession>
<dbReference type="RefSeq" id="WP_248835327.1">
    <property type="nucleotide sequence ID" value="NZ_JAJEQE010000022.1"/>
</dbReference>
<proteinExistence type="predicted"/>
<dbReference type="Proteomes" id="UP001299235">
    <property type="component" value="Unassembled WGS sequence"/>
</dbReference>
<dbReference type="EMBL" id="JAJEQE010000022">
    <property type="protein sequence ID" value="MCC2149141.1"/>
    <property type="molecule type" value="Genomic_DNA"/>
</dbReference>
<evidence type="ECO:0000313" key="1">
    <source>
        <dbReference type="EMBL" id="MCC2149141.1"/>
    </source>
</evidence>